<evidence type="ECO:0000256" key="1">
    <source>
        <dbReference type="SAM" id="Phobius"/>
    </source>
</evidence>
<keyword evidence="1" id="KW-0472">Membrane</keyword>
<reference evidence="2 3" key="2">
    <citation type="submission" date="2018-03" db="EMBL/GenBank/DDBJ databases">
        <title>The ancient ancestry and fast evolution of plastids.</title>
        <authorList>
            <person name="Moore K.R."/>
            <person name="Magnabosco C."/>
            <person name="Momper L."/>
            <person name="Gold D.A."/>
            <person name="Bosak T."/>
            <person name="Fournier G.P."/>
        </authorList>
    </citation>
    <scope>NUCLEOTIDE SEQUENCE [LARGE SCALE GENOMIC DNA]</scope>
    <source>
        <strain evidence="2 3">CCAP 1448/3</strain>
    </source>
</reference>
<accession>A0A2T1C098</accession>
<organism evidence="2 3">
    <name type="scientific">Merismopedia glauca CCAP 1448/3</name>
    <dbReference type="NCBI Taxonomy" id="1296344"/>
    <lineage>
        <taxon>Bacteria</taxon>
        <taxon>Bacillati</taxon>
        <taxon>Cyanobacteriota</taxon>
        <taxon>Cyanophyceae</taxon>
        <taxon>Synechococcales</taxon>
        <taxon>Merismopediaceae</taxon>
        <taxon>Merismopedia</taxon>
    </lineage>
</organism>
<name>A0A2T1C098_9CYAN</name>
<dbReference type="Proteomes" id="UP000238762">
    <property type="component" value="Unassembled WGS sequence"/>
</dbReference>
<dbReference type="OrthoDB" id="466034at2"/>
<feature type="transmembrane region" description="Helical" evidence="1">
    <location>
        <begin position="7"/>
        <end position="28"/>
    </location>
</feature>
<feature type="transmembrane region" description="Helical" evidence="1">
    <location>
        <begin position="73"/>
        <end position="93"/>
    </location>
</feature>
<protein>
    <submittedName>
        <fullName evidence="2">Uncharacterized protein</fullName>
    </submittedName>
</protein>
<keyword evidence="1" id="KW-1133">Transmembrane helix</keyword>
<dbReference type="EMBL" id="PVWJ01000093">
    <property type="protein sequence ID" value="PSB01699.1"/>
    <property type="molecule type" value="Genomic_DNA"/>
</dbReference>
<evidence type="ECO:0000313" key="2">
    <source>
        <dbReference type="EMBL" id="PSB01699.1"/>
    </source>
</evidence>
<evidence type="ECO:0000313" key="3">
    <source>
        <dbReference type="Proteomes" id="UP000238762"/>
    </source>
</evidence>
<dbReference type="RefSeq" id="WP_106289862.1">
    <property type="nucleotide sequence ID" value="NZ_CAWNTC010000121.1"/>
</dbReference>
<sequence length="100" mass="11046">MKWRYLSLLMLVVVPGIATTTISLYYMFPEWKALDASYQNYTQVAKSPNSKVQDILIAEAAENRHRLNCFAEGIGTILGLVIISIGIHGICTLSPSKSSL</sequence>
<proteinExistence type="predicted"/>
<keyword evidence="1" id="KW-0812">Transmembrane</keyword>
<reference evidence="2 3" key="1">
    <citation type="submission" date="2018-02" db="EMBL/GenBank/DDBJ databases">
        <authorList>
            <person name="Cohen D.B."/>
            <person name="Kent A.D."/>
        </authorList>
    </citation>
    <scope>NUCLEOTIDE SEQUENCE [LARGE SCALE GENOMIC DNA]</scope>
    <source>
        <strain evidence="2 3">CCAP 1448/3</strain>
    </source>
</reference>
<keyword evidence="3" id="KW-1185">Reference proteome</keyword>
<dbReference type="AlphaFoldDB" id="A0A2T1C098"/>
<comment type="caution">
    <text evidence="2">The sequence shown here is derived from an EMBL/GenBank/DDBJ whole genome shotgun (WGS) entry which is preliminary data.</text>
</comment>
<gene>
    <name evidence="2" type="ORF">C7B64_17080</name>
</gene>